<dbReference type="InterPro" id="IPR015424">
    <property type="entry name" value="PyrdxlP-dep_Trfase"/>
</dbReference>
<reference evidence="2 3" key="1">
    <citation type="submission" date="2016-10" db="EMBL/GenBank/DDBJ databases">
        <authorList>
            <person name="de Groot N.N."/>
        </authorList>
    </citation>
    <scope>NUCLEOTIDE SEQUENCE [LARGE SCALE GENOMIC DNA]</scope>
    <source>
        <strain evidence="2 3">DSM 43019</strain>
    </source>
</reference>
<feature type="domain" description="Aminotransferase class V" evidence="1">
    <location>
        <begin position="31"/>
        <end position="397"/>
    </location>
</feature>
<dbReference type="GO" id="GO:0016829">
    <property type="term" value="F:lyase activity"/>
    <property type="evidence" value="ECO:0007669"/>
    <property type="project" value="UniProtKB-KW"/>
</dbReference>
<dbReference type="Pfam" id="PF00266">
    <property type="entry name" value="Aminotran_5"/>
    <property type="match status" value="1"/>
</dbReference>
<dbReference type="InterPro" id="IPR000192">
    <property type="entry name" value="Aminotrans_V_dom"/>
</dbReference>
<dbReference type="Gene3D" id="3.90.1150.10">
    <property type="entry name" value="Aspartate Aminotransferase, domain 1"/>
    <property type="match status" value="1"/>
</dbReference>
<dbReference type="EMBL" id="FONV01000007">
    <property type="protein sequence ID" value="SFF19969.1"/>
    <property type="molecule type" value="Genomic_DNA"/>
</dbReference>
<dbReference type="Gene3D" id="3.40.640.10">
    <property type="entry name" value="Type I PLP-dependent aspartate aminotransferase-like (Major domain)"/>
    <property type="match status" value="1"/>
</dbReference>
<evidence type="ECO:0000313" key="3">
    <source>
        <dbReference type="Proteomes" id="UP000199645"/>
    </source>
</evidence>
<dbReference type="InterPro" id="IPR015422">
    <property type="entry name" value="PyrdxlP-dep_Trfase_small"/>
</dbReference>
<keyword evidence="2" id="KW-0456">Lyase</keyword>
<organism evidence="2 3">
    <name type="scientific">Actinoplanes philippinensis</name>
    <dbReference type="NCBI Taxonomy" id="35752"/>
    <lineage>
        <taxon>Bacteria</taxon>
        <taxon>Bacillati</taxon>
        <taxon>Actinomycetota</taxon>
        <taxon>Actinomycetes</taxon>
        <taxon>Micromonosporales</taxon>
        <taxon>Micromonosporaceae</taxon>
        <taxon>Actinoplanes</taxon>
    </lineage>
</organism>
<evidence type="ECO:0000313" key="2">
    <source>
        <dbReference type="EMBL" id="SFF19969.1"/>
    </source>
</evidence>
<dbReference type="OrthoDB" id="9804366at2"/>
<dbReference type="Proteomes" id="UP000199645">
    <property type="component" value="Unassembled WGS sequence"/>
</dbReference>
<sequence length="547" mass="60002">METELTRRIRAGVIGEGRILDGPFGARRITYADYTASGRALDFVEDFIRDQVLPNYANTHTSGSQTGNRTELARESARRTIHEAVHAGPDHLVIFTGSGATAAVNKLVDILGLRHDPVAAGTEPPMVLVGPYEHHSNELPWRESYADVVEVALTADGRLDLLDLAEKLRAYRNRPLIIGSFSAASNVTGMLTDVDAVSRLLHSAGALAFWDYAAAGPYVDIRVNESAPGRGDGKDAVFLSPHKFIGGPQTPGVLVVRRGLISRAVPTAPGGGTVEYVDGVGHSYVADPVRREEGGTPAIVESVRAGIVFALKDAVGVPLIRHNEKRLRHRVLRRWQRSANLEILGNPDADRLPIFSFTIRHDGRRLHHHFVAAVLNDLFGIQSRSGCSCAGPYGHHLLGIDPARSREFRALIERGLEGFKPGWVRLSFNYFFSDEVTNYLIRAVDLVAEHGHRLLPDYRFDIATGHWRHRRAEPAGAFRLDRAWTDPAVPHEAAGEATLAWNLAEATRLLQSRPGTDVGPPPDLPPGLERLRWFSLPAVCLEAPILQ</sequence>
<evidence type="ECO:0000259" key="1">
    <source>
        <dbReference type="Pfam" id="PF00266"/>
    </source>
</evidence>
<dbReference type="RefSeq" id="WP_093615976.1">
    <property type="nucleotide sequence ID" value="NZ_BOMT01000041.1"/>
</dbReference>
<dbReference type="InterPro" id="IPR015421">
    <property type="entry name" value="PyrdxlP-dep_Trfase_major"/>
</dbReference>
<dbReference type="PANTHER" id="PTHR43686">
    <property type="entry name" value="SULFURTRANSFERASE-RELATED"/>
    <property type="match status" value="1"/>
</dbReference>
<protein>
    <submittedName>
        <fullName evidence="2">Selenocysteine lyase/Cysteine desulfurase</fullName>
    </submittedName>
</protein>
<dbReference type="AlphaFoldDB" id="A0A1I2GSD9"/>
<gene>
    <name evidence="2" type="ORF">SAMN05421541_107101</name>
</gene>
<proteinExistence type="predicted"/>
<dbReference type="PANTHER" id="PTHR43686:SF1">
    <property type="entry name" value="AMINOTRAN_5 DOMAIN-CONTAINING PROTEIN"/>
    <property type="match status" value="1"/>
</dbReference>
<dbReference type="SUPFAM" id="SSF53383">
    <property type="entry name" value="PLP-dependent transferases"/>
    <property type="match status" value="1"/>
</dbReference>
<dbReference type="STRING" id="35752.SAMN05421541_107101"/>
<accession>A0A1I2GSD9</accession>
<name>A0A1I2GSD9_9ACTN</name>
<keyword evidence="3" id="KW-1185">Reference proteome</keyword>